<keyword evidence="2 5" id="KW-0812">Transmembrane</keyword>
<proteinExistence type="predicted"/>
<reference evidence="6 7" key="1">
    <citation type="journal article" date="2013" name="Nature">
        <title>Insights into bilaterian evolution from three spiralian genomes.</title>
        <authorList>
            <person name="Simakov O."/>
            <person name="Marletaz F."/>
            <person name="Cho S.J."/>
            <person name="Edsinger-Gonzales E."/>
            <person name="Havlak P."/>
            <person name="Hellsten U."/>
            <person name="Kuo D.H."/>
            <person name="Larsson T."/>
            <person name="Lv J."/>
            <person name="Arendt D."/>
            <person name="Savage R."/>
            <person name="Osoegawa K."/>
            <person name="de Jong P."/>
            <person name="Grimwood J."/>
            <person name="Chapman J.A."/>
            <person name="Shapiro H."/>
            <person name="Aerts A."/>
            <person name="Otillar R.P."/>
            <person name="Terry A.Y."/>
            <person name="Boore J.L."/>
            <person name="Grigoriev I.V."/>
            <person name="Lindberg D.R."/>
            <person name="Seaver E.C."/>
            <person name="Weisblat D.A."/>
            <person name="Putnam N.H."/>
            <person name="Rokhsar D.S."/>
        </authorList>
    </citation>
    <scope>NUCLEOTIDE SEQUENCE [LARGE SCALE GENOMIC DNA]</scope>
</reference>
<feature type="transmembrane region" description="Helical" evidence="5">
    <location>
        <begin position="141"/>
        <end position="165"/>
    </location>
</feature>
<dbReference type="OMA" id="WFEATRT"/>
<feature type="transmembrane region" description="Helical" evidence="5">
    <location>
        <begin position="108"/>
        <end position="129"/>
    </location>
</feature>
<name>V3ZRY0_LOTGI</name>
<organism evidence="6 7">
    <name type="scientific">Lottia gigantea</name>
    <name type="common">Giant owl limpet</name>
    <dbReference type="NCBI Taxonomy" id="225164"/>
    <lineage>
        <taxon>Eukaryota</taxon>
        <taxon>Metazoa</taxon>
        <taxon>Spiralia</taxon>
        <taxon>Lophotrochozoa</taxon>
        <taxon>Mollusca</taxon>
        <taxon>Gastropoda</taxon>
        <taxon>Patellogastropoda</taxon>
        <taxon>Lottioidea</taxon>
        <taxon>Lottiidae</taxon>
        <taxon>Lottia</taxon>
    </lineage>
</organism>
<dbReference type="InterPro" id="IPR050579">
    <property type="entry name" value="PMP-22/EMP/MP20-like"/>
</dbReference>
<dbReference type="Gene3D" id="1.20.140.150">
    <property type="match status" value="1"/>
</dbReference>
<dbReference type="RefSeq" id="XP_009055035.1">
    <property type="nucleotide sequence ID" value="XM_009056787.1"/>
</dbReference>
<dbReference type="PANTHER" id="PTHR10671">
    <property type="entry name" value="EPITHELIAL MEMBRANE PROTEIN-RELATED"/>
    <property type="match status" value="1"/>
</dbReference>
<evidence type="ECO:0000256" key="2">
    <source>
        <dbReference type="ARBA" id="ARBA00022692"/>
    </source>
</evidence>
<dbReference type="OrthoDB" id="6097653at2759"/>
<dbReference type="Proteomes" id="UP000030746">
    <property type="component" value="Unassembled WGS sequence"/>
</dbReference>
<evidence type="ECO:0000256" key="4">
    <source>
        <dbReference type="ARBA" id="ARBA00023136"/>
    </source>
</evidence>
<dbReference type="KEGG" id="lgi:LOTGIDRAFT_232447"/>
<keyword evidence="4 5" id="KW-0472">Membrane</keyword>
<keyword evidence="3 5" id="KW-1133">Transmembrane helix</keyword>
<accession>V3ZRY0</accession>
<dbReference type="PANTHER" id="PTHR10671:SF108">
    <property type="entry name" value="CLAUDIN FAMILY PROTEIN-RELATED"/>
    <property type="match status" value="1"/>
</dbReference>
<keyword evidence="7" id="KW-1185">Reference proteome</keyword>
<evidence type="ECO:0000313" key="7">
    <source>
        <dbReference type="Proteomes" id="UP000030746"/>
    </source>
</evidence>
<protein>
    <recommendedName>
        <fullName evidence="8">Claudin</fullName>
    </recommendedName>
</protein>
<dbReference type="EMBL" id="KB201847">
    <property type="protein sequence ID" value="ESO94188.1"/>
    <property type="molecule type" value="Genomic_DNA"/>
</dbReference>
<comment type="subcellular location">
    <subcellularLocation>
        <location evidence="1">Membrane</location>
        <topology evidence="1">Multi-pass membrane protein</topology>
    </subcellularLocation>
</comment>
<dbReference type="CTD" id="20248922"/>
<dbReference type="HOGENOM" id="CLU_1534042_0_0_1"/>
<evidence type="ECO:0008006" key="8">
    <source>
        <dbReference type="Google" id="ProtNLM"/>
    </source>
</evidence>
<feature type="transmembrane region" description="Helical" evidence="5">
    <location>
        <begin position="12"/>
        <end position="35"/>
    </location>
</feature>
<sequence>MGFSDTSMFMKISMALGIVAFIFDLIGFASPYWLIQSGAGVTISNLLWQSCYSNDGSSECKSLQSEGLTSEIKAGQAFNVLGFLAGGVAVVLIILYIFCLTNKKPVRLLGMIAAFVAAGLILIGVIIIGTSDSAKSFVVGWAMILAIIGAILYVVTGVMVVVDVVQI</sequence>
<evidence type="ECO:0000256" key="5">
    <source>
        <dbReference type="SAM" id="Phobius"/>
    </source>
</evidence>
<dbReference type="InterPro" id="IPR004031">
    <property type="entry name" value="PMP22/EMP/MP20/Claudin"/>
</dbReference>
<gene>
    <name evidence="6" type="ORF">LOTGIDRAFT_232447</name>
</gene>
<evidence type="ECO:0000256" key="1">
    <source>
        <dbReference type="ARBA" id="ARBA00004141"/>
    </source>
</evidence>
<dbReference type="GO" id="GO:0005886">
    <property type="term" value="C:plasma membrane"/>
    <property type="evidence" value="ECO:0007669"/>
    <property type="project" value="TreeGrafter"/>
</dbReference>
<feature type="transmembrane region" description="Helical" evidence="5">
    <location>
        <begin position="80"/>
        <end position="101"/>
    </location>
</feature>
<dbReference type="AlphaFoldDB" id="V3ZRY0"/>
<dbReference type="Pfam" id="PF00822">
    <property type="entry name" value="PMP22_Claudin"/>
    <property type="match status" value="1"/>
</dbReference>
<evidence type="ECO:0000313" key="6">
    <source>
        <dbReference type="EMBL" id="ESO94188.1"/>
    </source>
</evidence>
<evidence type="ECO:0000256" key="3">
    <source>
        <dbReference type="ARBA" id="ARBA00022989"/>
    </source>
</evidence>
<dbReference type="GeneID" id="20248922"/>